<dbReference type="Proteomes" id="UP000007963">
    <property type="component" value="Unassembled WGS sequence"/>
</dbReference>
<feature type="signal peptide" evidence="8">
    <location>
        <begin position="1"/>
        <end position="19"/>
    </location>
</feature>
<evidence type="ECO:0000313" key="11">
    <source>
        <dbReference type="Proteomes" id="UP000007963"/>
    </source>
</evidence>
<feature type="transmembrane region" description="Helical" evidence="7">
    <location>
        <begin position="221"/>
        <end position="245"/>
    </location>
</feature>
<feature type="transmembrane region" description="Helical" evidence="7">
    <location>
        <begin position="361"/>
        <end position="380"/>
    </location>
</feature>
<dbReference type="PANTHER" id="PTHR47797:SF1">
    <property type="entry name" value="CYTOCHROME B561 DOMAIN-CONTAINING PROTEIN-RELATED"/>
    <property type="match status" value="1"/>
</dbReference>
<evidence type="ECO:0000256" key="1">
    <source>
        <dbReference type="ARBA" id="ARBA00004370"/>
    </source>
</evidence>
<keyword evidence="6 7" id="KW-0472">Membrane</keyword>
<dbReference type="STRING" id="341663.Q0CXQ8"/>
<keyword evidence="8" id="KW-0732">Signal</keyword>
<sequence>MRVLRLAASALCLASSIYGQIVSHTPSEGKGVSYSVNIPEHTASNGSGPMYLQLKAPADLKWFALGQGVQMTDGNLFVVYAGPDGNVTLSPRRATGPIEPLYNSSIHATLLEGSGIRHGLMIANIRCDNCMTLNDGTSIMGNSNLSSWIWAMTGGGPMNSANVSAQIYKHDWHGIFTLDLSHGIGANSPNPFFLSSHDIMDFTPFSVQQQVSDTILHRKRIAHGVMTSVAFVLLFPNFGLTLHIFPSRYTVAWIHAPLQIFAVLLALAGFAVGVSAAIDLREEAGYHPILGYVAMAGVVLVQPVLGIVQHVRFRRTGKKTAYGVAHRWLGRFLSVLGIVNGGIGFHYAASMNPDIPPASPIAYGIISGSMGVIYILVIWWRRSKTKREAALNVEAADEKLAASAAPTRSNSTLVPKTPRCRCL</sequence>
<feature type="transmembrane region" description="Helical" evidence="7">
    <location>
        <begin position="328"/>
        <end position="349"/>
    </location>
</feature>
<feature type="transmembrane region" description="Helical" evidence="7">
    <location>
        <begin position="257"/>
        <end position="277"/>
    </location>
</feature>
<dbReference type="OrthoDB" id="19261at2759"/>
<feature type="transmembrane region" description="Helical" evidence="7">
    <location>
        <begin position="289"/>
        <end position="308"/>
    </location>
</feature>
<proteinExistence type="predicted"/>
<evidence type="ECO:0000256" key="4">
    <source>
        <dbReference type="ARBA" id="ARBA00022982"/>
    </source>
</evidence>
<dbReference type="VEuPathDB" id="FungiDB:ATEG_01526"/>
<reference evidence="11" key="1">
    <citation type="submission" date="2005-09" db="EMBL/GenBank/DDBJ databases">
        <title>Annotation of the Aspergillus terreus NIH2624 genome.</title>
        <authorList>
            <person name="Birren B.W."/>
            <person name="Lander E.S."/>
            <person name="Galagan J.E."/>
            <person name="Nusbaum C."/>
            <person name="Devon K."/>
            <person name="Henn M."/>
            <person name="Ma L.-J."/>
            <person name="Jaffe D.B."/>
            <person name="Butler J."/>
            <person name="Alvarez P."/>
            <person name="Gnerre S."/>
            <person name="Grabherr M."/>
            <person name="Kleber M."/>
            <person name="Mauceli E.W."/>
            <person name="Brockman W."/>
            <person name="Rounsley S."/>
            <person name="Young S.K."/>
            <person name="LaButti K."/>
            <person name="Pushparaj V."/>
            <person name="DeCaprio D."/>
            <person name="Crawford M."/>
            <person name="Koehrsen M."/>
            <person name="Engels R."/>
            <person name="Montgomery P."/>
            <person name="Pearson M."/>
            <person name="Howarth C."/>
            <person name="Larson L."/>
            <person name="Luoma S."/>
            <person name="White J."/>
            <person name="Alvarado L."/>
            <person name="Kodira C.D."/>
            <person name="Zeng Q."/>
            <person name="Oleary S."/>
            <person name="Yandava C."/>
            <person name="Denning D.W."/>
            <person name="Nierman W.C."/>
            <person name="Milne T."/>
            <person name="Madden K."/>
        </authorList>
    </citation>
    <scope>NUCLEOTIDE SEQUENCE [LARGE SCALE GENOMIC DNA]</scope>
    <source>
        <strain evidence="11">NIH 2624 / FGSC A1156</strain>
    </source>
</reference>
<dbReference type="EMBL" id="CH476595">
    <property type="protein sequence ID" value="EAU38283.1"/>
    <property type="molecule type" value="Genomic_DNA"/>
</dbReference>
<evidence type="ECO:0000256" key="7">
    <source>
        <dbReference type="SAM" id="Phobius"/>
    </source>
</evidence>
<keyword evidence="3 7" id="KW-0812">Transmembrane</keyword>
<dbReference type="RefSeq" id="XP_001208891.1">
    <property type="nucleotide sequence ID" value="XM_001208891.1"/>
</dbReference>
<dbReference type="GO" id="GO:0016020">
    <property type="term" value="C:membrane"/>
    <property type="evidence" value="ECO:0007669"/>
    <property type="project" value="UniProtKB-SubCell"/>
</dbReference>
<dbReference type="SUPFAM" id="SSF49344">
    <property type="entry name" value="CBD9-like"/>
    <property type="match status" value="1"/>
</dbReference>
<keyword evidence="5 7" id="KW-1133">Transmembrane helix</keyword>
<feature type="domain" description="Cytochrome b561" evidence="9">
    <location>
        <begin position="222"/>
        <end position="345"/>
    </location>
</feature>
<dbReference type="InterPro" id="IPR006593">
    <property type="entry name" value="Cyt_b561/ferric_Rdtase_TM"/>
</dbReference>
<dbReference type="SMART" id="SM00665">
    <property type="entry name" value="B561"/>
    <property type="match status" value="1"/>
</dbReference>
<dbReference type="Gene3D" id="2.60.40.1210">
    <property type="entry name" value="Cellobiose dehydrogenase, cytochrome domain"/>
    <property type="match status" value="1"/>
</dbReference>
<keyword evidence="4" id="KW-0249">Electron transport</keyword>
<dbReference type="OMA" id="IRCDNCM"/>
<evidence type="ECO:0000259" key="9">
    <source>
        <dbReference type="SMART" id="SM00665"/>
    </source>
</evidence>
<evidence type="ECO:0000256" key="3">
    <source>
        <dbReference type="ARBA" id="ARBA00022692"/>
    </source>
</evidence>
<keyword evidence="2" id="KW-0813">Transport</keyword>
<dbReference type="HOGENOM" id="CLU_031471_1_0_1"/>
<comment type="subcellular location">
    <subcellularLocation>
        <location evidence="1">Membrane</location>
    </subcellularLocation>
</comment>
<protein>
    <recommendedName>
        <fullName evidence="9">Cytochrome b561 domain-containing protein</fullName>
    </recommendedName>
</protein>
<feature type="chain" id="PRO_5004170555" description="Cytochrome b561 domain-containing protein" evidence="8">
    <location>
        <begin position="20"/>
        <end position="423"/>
    </location>
</feature>
<name>Q0CXQ8_ASPTN</name>
<evidence type="ECO:0000256" key="8">
    <source>
        <dbReference type="SAM" id="SignalP"/>
    </source>
</evidence>
<dbReference type="AlphaFoldDB" id="Q0CXQ8"/>
<organism evidence="10 11">
    <name type="scientific">Aspergillus terreus (strain NIH 2624 / FGSC A1156)</name>
    <dbReference type="NCBI Taxonomy" id="341663"/>
    <lineage>
        <taxon>Eukaryota</taxon>
        <taxon>Fungi</taxon>
        <taxon>Dikarya</taxon>
        <taxon>Ascomycota</taxon>
        <taxon>Pezizomycotina</taxon>
        <taxon>Eurotiomycetes</taxon>
        <taxon>Eurotiomycetidae</taxon>
        <taxon>Eurotiales</taxon>
        <taxon>Aspergillaceae</taxon>
        <taxon>Aspergillus</taxon>
        <taxon>Aspergillus subgen. Circumdati</taxon>
    </lineage>
</organism>
<dbReference type="PANTHER" id="PTHR47797">
    <property type="entry name" value="DEHYDROGENASE, PUTATIVE (AFU_ORTHOLOGUE AFUA_8G05805)-RELATED"/>
    <property type="match status" value="1"/>
</dbReference>
<evidence type="ECO:0000256" key="5">
    <source>
        <dbReference type="ARBA" id="ARBA00022989"/>
    </source>
</evidence>
<dbReference type="GeneID" id="4316139"/>
<evidence type="ECO:0000313" key="10">
    <source>
        <dbReference type="EMBL" id="EAU38283.1"/>
    </source>
</evidence>
<evidence type="ECO:0000256" key="6">
    <source>
        <dbReference type="ARBA" id="ARBA00023136"/>
    </source>
</evidence>
<gene>
    <name evidence="10" type="ORF">ATEG_01526</name>
</gene>
<dbReference type="InterPro" id="IPR015920">
    <property type="entry name" value="Cellobiose_DH-like_cyt"/>
</dbReference>
<dbReference type="CDD" id="cd09630">
    <property type="entry name" value="CDH_like_cytochrome"/>
    <property type="match status" value="1"/>
</dbReference>
<dbReference type="eggNOG" id="ENOG502S50Z">
    <property type="taxonomic scope" value="Eukaryota"/>
</dbReference>
<dbReference type="Pfam" id="PF16010">
    <property type="entry name" value="CDH-cyt"/>
    <property type="match status" value="1"/>
</dbReference>
<dbReference type="CDD" id="cd08760">
    <property type="entry name" value="Cyt_b561_FRRS1_like"/>
    <property type="match status" value="1"/>
</dbReference>
<accession>Q0CXQ8</accession>
<evidence type="ECO:0000256" key="2">
    <source>
        <dbReference type="ARBA" id="ARBA00022448"/>
    </source>
</evidence>